<feature type="region of interest" description="Disordered" evidence="5">
    <location>
        <begin position="1"/>
        <end position="25"/>
    </location>
</feature>
<evidence type="ECO:0000256" key="1">
    <source>
        <dbReference type="ARBA" id="ARBA00004167"/>
    </source>
</evidence>
<keyword evidence="9" id="KW-1185">Reference proteome</keyword>
<evidence type="ECO:0000313" key="9">
    <source>
        <dbReference type="Proteomes" id="UP001054252"/>
    </source>
</evidence>
<comment type="caution">
    <text evidence="8">The sequence shown here is derived from an EMBL/GenBank/DDBJ whole genome shotgun (WGS) entry which is preliminary data.</text>
</comment>
<dbReference type="SUPFAM" id="SSF117070">
    <property type="entry name" value="LEA14-like"/>
    <property type="match status" value="1"/>
</dbReference>
<dbReference type="InterPro" id="IPR044839">
    <property type="entry name" value="NDR1-like"/>
</dbReference>
<dbReference type="PANTHER" id="PTHR31234:SF69">
    <property type="entry name" value="EXPRESSED PROTEIN"/>
    <property type="match status" value="1"/>
</dbReference>
<organism evidence="8 9">
    <name type="scientific">Rubroshorea leprosula</name>
    <dbReference type="NCBI Taxonomy" id="152421"/>
    <lineage>
        <taxon>Eukaryota</taxon>
        <taxon>Viridiplantae</taxon>
        <taxon>Streptophyta</taxon>
        <taxon>Embryophyta</taxon>
        <taxon>Tracheophyta</taxon>
        <taxon>Spermatophyta</taxon>
        <taxon>Magnoliopsida</taxon>
        <taxon>eudicotyledons</taxon>
        <taxon>Gunneridae</taxon>
        <taxon>Pentapetalae</taxon>
        <taxon>rosids</taxon>
        <taxon>malvids</taxon>
        <taxon>Malvales</taxon>
        <taxon>Dipterocarpaceae</taxon>
        <taxon>Rubroshorea</taxon>
    </lineage>
</organism>
<dbReference type="EMBL" id="BPVZ01000031">
    <property type="protein sequence ID" value="GKV10163.1"/>
    <property type="molecule type" value="Genomic_DNA"/>
</dbReference>
<dbReference type="InterPro" id="IPR004864">
    <property type="entry name" value="LEA_2"/>
</dbReference>
<dbReference type="Proteomes" id="UP001054252">
    <property type="component" value="Unassembled WGS sequence"/>
</dbReference>
<dbReference type="Pfam" id="PF03168">
    <property type="entry name" value="LEA_2"/>
    <property type="match status" value="1"/>
</dbReference>
<evidence type="ECO:0000259" key="7">
    <source>
        <dbReference type="Pfam" id="PF03168"/>
    </source>
</evidence>
<name>A0AAV5J6D2_9ROSI</name>
<evidence type="ECO:0000256" key="3">
    <source>
        <dbReference type="ARBA" id="ARBA00022989"/>
    </source>
</evidence>
<evidence type="ECO:0000256" key="2">
    <source>
        <dbReference type="ARBA" id="ARBA00022692"/>
    </source>
</evidence>
<evidence type="ECO:0000256" key="4">
    <source>
        <dbReference type="ARBA" id="ARBA00023136"/>
    </source>
</evidence>
<dbReference type="Gene3D" id="2.60.40.1820">
    <property type="match status" value="1"/>
</dbReference>
<keyword evidence="4 6" id="KW-0472">Membrane</keyword>
<sequence length="221" mass="25153">MAPSKHHPPPPPPPPPPTHSHYYTPLPPQPPDQTFILLPLYRPENRHRRLPLICIFSLLMLAALSYLFWPSDPQVKIVRMHINRMQVHTIPVISVDISLLVTLKVHNADLYSMDYTTLDVAVGYRGKRLGHVRSNHGHVRAQGSSYVDAELDFNGVEVLSDVVFMLEDLAKGIVPFDTVTEVTGQIGLFFLKFPLKAKVYCEILVNRNTQSIMRQNCYPKR</sequence>
<feature type="transmembrane region" description="Helical" evidence="6">
    <location>
        <begin position="50"/>
        <end position="69"/>
    </location>
</feature>
<keyword evidence="2 6" id="KW-0812">Transmembrane</keyword>
<comment type="subcellular location">
    <subcellularLocation>
        <location evidence="1">Membrane</location>
        <topology evidence="1">Single-pass membrane protein</topology>
    </subcellularLocation>
</comment>
<evidence type="ECO:0000313" key="8">
    <source>
        <dbReference type="EMBL" id="GKV10163.1"/>
    </source>
</evidence>
<dbReference type="PANTHER" id="PTHR31234">
    <property type="entry name" value="LATE EMBRYOGENESIS ABUNDANT (LEA) HYDROXYPROLINE-RICH GLYCOPROTEIN FAMILY"/>
    <property type="match status" value="1"/>
</dbReference>
<feature type="compositionally biased region" description="Pro residues" evidence="5">
    <location>
        <begin position="9"/>
        <end position="18"/>
    </location>
</feature>
<dbReference type="AlphaFoldDB" id="A0AAV5J6D2"/>
<dbReference type="GO" id="GO:0016020">
    <property type="term" value="C:membrane"/>
    <property type="evidence" value="ECO:0007669"/>
    <property type="project" value="UniProtKB-SubCell"/>
</dbReference>
<keyword evidence="3 6" id="KW-1133">Transmembrane helix</keyword>
<proteinExistence type="predicted"/>
<evidence type="ECO:0000256" key="6">
    <source>
        <dbReference type="SAM" id="Phobius"/>
    </source>
</evidence>
<reference evidence="8 9" key="1">
    <citation type="journal article" date="2021" name="Commun. Biol.">
        <title>The genome of Shorea leprosula (Dipterocarpaceae) highlights the ecological relevance of drought in aseasonal tropical rainforests.</title>
        <authorList>
            <person name="Ng K.K.S."/>
            <person name="Kobayashi M.J."/>
            <person name="Fawcett J.A."/>
            <person name="Hatakeyama M."/>
            <person name="Paape T."/>
            <person name="Ng C.H."/>
            <person name="Ang C.C."/>
            <person name="Tnah L.H."/>
            <person name="Lee C.T."/>
            <person name="Nishiyama T."/>
            <person name="Sese J."/>
            <person name="O'Brien M.J."/>
            <person name="Copetti D."/>
            <person name="Mohd Noor M.I."/>
            <person name="Ong R.C."/>
            <person name="Putra M."/>
            <person name="Sireger I.Z."/>
            <person name="Indrioko S."/>
            <person name="Kosugi Y."/>
            <person name="Izuno A."/>
            <person name="Isagi Y."/>
            <person name="Lee S.L."/>
            <person name="Shimizu K.K."/>
        </authorList>
    </citation>
    <scope>NUCLEOTIDE SEQUENCE [LARGE SCALE GENOMIC DNA]</scope>
    <source>
        <strain evidence="8">214</strain>
    </source>
</reference>
<evidence type="ECO:0000256" key="5">
    <source>
        <dbReference type="SAM" id="MobiDB-lite"/>
    </source>
</evidence>
<feature type="domain" description="Late embryogenesis abundant protein LEA-2 subgroup" evidence="7">
    <location>
        <begin position="102"/>
        <end position="196"/>
    </location>
</feature>
<gene>
    <name evidence="8" type="ORF">SLEP1_g21569</name>
</gene>
<protein>
    <recommendedName>
        <fullName evidence="7">Late embryogenesis abundant protein LEA-2 subgroup domain-containing protein</fullName>
    </recommendedName>
</protein>
<dbReference type="GO" id="GO:0098542">
    <property type="term" value="P:defense response to other organism"/>
    <property type="evidence" value="ECO:0007669"/>
    <property type="project" value="InterPro"/>
</dbReference>
<accession>A0AAV5J6D2</accession>